<accession>A0A4R0S314</accession>
<proteinExistence type="predicted"/>
<organism evidence="1 2">
    <name type="scientific">Steccherinum ochraceum</name>
    <dbReference type="NCBI Taxonomy" id="92696"/>
    <lineage>
        <taxon>Eukaryota</taxon>
        <taxon>Fungi</taxon>
        <taxon>Dikarya</taxon>
        <taxon>Basidiomycota</taxon>
        <taxon>Agaricomycotina</taxon>
        <taxon>Agaricomycetes</taxon>
        <taxon>Polyporales</taxon>
        <taxon>Steccherinaceae</taxon>
        <taxon>Steccherinum</taxon>
    </lineage>
</organism>
<evidence type="ECO:0000313" key="2">
    <source>
        <dbReference type="Proteomes" id="UP000292702"/>
    </source>
</evidence>
<gene>
    <name evidence="1" type="ORF">EIP91_000850</name>
</gene>
<dbReference type="EMBL" id="RWJN01000012">
    <property type="protein sequence ID" value="TCD70944.1"/>
    <property type="molecule type" value="Genomic_DNA"/>
</dbReference>
<evidence type="ECO:0000313" key="1">
    <source>
        <dbReference type="EMBL" id="TCD70944.1"/>
    </source>
</evidence>
<sequence>MGPGDPAAKCTHVPATVGEPSEEAHVKLFRPGLSIVPRSRLNKGVKHYRGREYPAGMKLKNLRKKPKSGTPEYEQVFDALPQQYQPSTENRSPLLLNFGIAINYKALLDYVHDAHDPSDYDNLPDVRDTSTITRLGIDMLREKCNLKFPLLLRRGLEWYPGRTDTFIGFYTNYTLEEVVRKCWKADTVDRVVAMLKQELQLRDTVKPRWYFAVNPDDPYWEAGWRRWNPGAVRFRPELED</sequence>
<comment type="caution">
    <text evidence="1">The sequence shown here is derived from an EMBL/GenBank/DDBJ whole genome shotgun (WGS) entry which is preliminary data.</text>
</comment>
<protein>
    <submittedName>
        <fullName evidence="1">Uncharacterized protein</fullName>
    </submittedName>
</protein>
<dbReference type="AlphaFoldDB" id="A0A4R0S314"/>
<dbReference type="Proteomes" id="UP000292702">
    <property type="component" value="Unassembled WGS sequence"/>
</dbReference>
<keyword evidence="2" id="KW-1185">Reference proteome</keyword>
<reference evidence="1 2" key="1">
    <citation type="submission" date="2018-11" db="EMBL/GenBank/DDBJ databases">
        <title>Genome assembly of Steccherinum ochraceum LE-BIN_3174, the white-rot fungus of the Steccherinaceae family (The Residual Polyporoid clade, Polyporales, Basidiomycota).</title>
        <authorList>
            <person name="Fedorova T.V."/>
            <person name="Glazunova O.A."/>
            <person name="Landesman E.O."/>
            <person name="Moiseenko K.V."/>
            <person name="Psurtseva N.V."/>
            <person name="Savinova O.S."/>
            <person name="Shakhova N.V."/>
            <person name="Tyazhelova T.V."/>
            <person name="Vasina D.V."/>
        </authorList>
    </citation>
    <scope>NUCLEOTIDE SEQUENCE [LARGE SCALE GENOMIC DNA]</scope>
    <source>
        <strain evidence="1 2">LE-BIN_3174</strain>
    </source>
</reference>
<name>A0A4R0S314_9APHY</name>